<accession>A0A6B1G7S4</accession>
<name>A0A6B1G7S4_9CHLR</name>
<organism evidence="1">
    <name type="scientific">Caldilineaceae bacterium SB0675_bin_29</name>
    <dbReference type="NCBI Taxonomy" id="2605266"/>
    <lineage>
        <taxon>Bacteria</taxon>
        <taxon>Bacillati</taxon>
        <taxon>Chloroflexota</taxon>
        <taxon>Caldilineae</taxon>
        <taxon>Caldilineales</taxon>
        <taxon>Caldilineaceae</taxon>
    </lineage>
</organism>
<dbReference type="Pfam" id="PF13384">
    <property type="entry name" value="HTH_23"/>
    <property type="match status" value="1"/>
</dbReference>
<reference evidence="1" key="1">
    <citation type="submission" date="2019-09" db="EMBL/GenBank/DDBJ databases">
        <title>Characterisation of the sponge microbiome using genome-centric metagenomics.</title>
        <authorList>
            <person name="Engelberts J.P."/>
            <person name="Robbins S.J."/>
            <person name="De Goeij J.M."/>
            <person name="Aranda M."/>
            <person name="Bell S.C."/>
            <person name="Webster N.S."/>
        </authorList>
    </citation>
    <scope>NUCLEOTIDE SEQUENCE</scope>
    <source>
        <strain evidence="1">SB0675_bin_29</strain>
    </source>
</reference>
<evidence type="ECO:0008006" key="2">
    <source>
        <dbReference type="Google" id="ProtNLM"/>
    </source>
</evidence>
<protein>
    <recommendedName>
        <fullName evidence="2">Helix-turn-helix domain-containing protein</fullName>
    </recommendedName>
</protein>
<gene>
    <name evidence="1" type="ORF">F4148_17190</name>
</gene>
<sequence length="77" mass="9276">MRKLSLTRKGRRGYTDARIAQVLLFLDRSDKGLNRIAKEMDIPRGTISQWKKRYLDEEEFAERIDKFIDLEEEDRED</sequence>
<dbReference type="AlphaFoldDB" id="A0A6B1G7S4"/>
<dbReference type="InterPro" id="IPR009057">
    <property type="entry name" value="Homeodomain-like_sf"/>
</dbReference>
<evidence type="ECO:0000313" key="1">
    <source>
        <dbReference type="EMBL" id="MYH63406.1"/>
    </source>
</evidence>
<dbReference type="SUPFAM" id="SSF46689">
    <property type="entry name" value="Homeodomain-like"/>
    <property type="match status" value="1"/>
</dbReference>
<dbReference type="EMBL" id="VYDA01000609">
    <property type="protein sequence ID" value="MYH63406.1"/>
    <property type="molecule type" value="Genomic_DNA"/>
</dbReference>
<proteinExistence type="predicted"/>
<comment type="caution">
    <text evidence="1">The sequence shown here is derived from an EMBL/GenBank/DDBJ whole genome shotgun (WGS) entry which is preliminary data.</text>
</comment>